<feature type="binding site" evidence="9">
    <location>
        <position position="147"/>
    </location>
    <ligand>
        <name>Ca(2+)</name>
        <dbReference type="ChEBI" id="CHEBI:29108"/>
        <label>1</label>
    </ligand>
</feature>
<dbReference type="GO" id="GO:0042744">
    <property type="term" value="P:hydrogen peroxide catabolic process"/>
    <property type="evidence" value="ECO:0007669"/>
    <property type="project" value="TreeGrafter"/>
</dbReference>
<dbReference type="PROSITE" id="PS00436">
    <property type="entry name" value="PEROXIDASE_2"/>
    <property type="match status" value="1"/>
</dbReference>
<dbReference type="SUPFAM" id="SSF48113">
    <property type="entry name" value="Heme-dependent peroxidases"/>
    <property type="match status" value="1"/>
</dbReference>
<dbReference type="InterPro" id="IPR002016">
    <property type="entry name" value="Haem_peroxidase"/>
</dbReference>
<dbReference type="GO" id="GO:0020037">
    <property type="term" value="F:heme binding"/>
    <property type="evidence" value="ECO:0007669"/>
    <property type="project" value="UniProtKB-UniRule"/>
</dbReference>
<dbReference type="InterPro" id="IPR044831">
    <property type="entry name" value="Ccp1-like"/>
</dbReference>
<protein>
    <recommendedName>
        <fullName evidence="12">Peroxidase</fullName>
        <ecNumber evidence="12">1.11.1.-</ecNumber>
    </recommendedName>
</protein>
<evidence type="ECO:0000313" key="15">
    <source>
        <dbReference type="EMBL" id="KXH60598.1"/>
    </source>
</evidence>
<dbReference type="Gene3D" id="1.10.420.10">
    <property type="entry name" value="Peroxidase, domain 2"/>
    <property type="match status" value="1"/>
</dbReference>
<feature type="binding site" evidence="9">
    <location>
        <position position="259"/>
    </location>
    <ligand>
        <name>Ca(2+)</name>
        <dbReference type="ChEBI" id="CHEBI:29108"/>
        <label>2</label>
    </ligand>
</feature>
<keyword evidence="2 12" id="KW-0575">Peroxidase</keyword>
<evidence type="ECO:0000256" key="10">
    <source>
        <dbReference type="PIRSR" id="PIRSR601621-3"/>
    </source>
</evidence>
<dbReference type="GO" id="GO:0000302">
    <property type="term" value="P:response to reactive oxygen species"/>
    <property type="evidence" value="ECO:0007669"/>
    <property type="project" value="TreeGrafter"/>
</dbReference>
<evidence type="ECO:0000256" key="9">
    <source>
        <dbReference type="PIRSR" id="PIRSR601621-2"/>
    </source>
</evidence>
<feature type="disulfide bond" evidence="11">
    <location>
        <begin position="100"/>
        <end position="356"/>
    </location>
</feature>
<keyword evidence="9 12" id="KW-0106">Calcium</keyword>
<evidence type="ECO:0000256" key="8">
    <source>
        <dbReference type="PIRSR" id="PIRSR601621-1"/>
    </source>
</evidence>
<gene>
    <name evidence="15" type="ORF">CNYM01_00075</name>
</gene>
<keyword evidence="7" id="KW-0325">Glycoprotein</keyword>
<dbReference type="EMBL" id="JEMN01000491">
    <property type="protein sequence ID" value="KXH60598.1"/>
    <property type="molecule type" value="Genomic_DNA"/>
</dbReference>
<evidence type="ECO:0000256" key="5">
    <source>
        <dbReference type="ARBA" id="ARBA00023002"/>
    </source>
</evidence>
<feature type="domain" description="Plant heme peroxidase family profile" evidence="14">
    <location>
        <begin position="186"/>
        <end position="259"/>
    </location>
</feature>
<comment type="cofactor">
    <cofactor evidence="9 12">
        <name>Ca(2+)</name>
        <dbReference type="ChEBI" id="CHEBI:29108"/>
    </cofactor>
    <text evidence="9 12">Binds 2 calcium ions per subunit.</text>
</comment>
<dbReference type="AlphaFoldDB" id="A0A135UJM6"/>
<name>A0A135UJM6_9PEZI</name>
<dbReference type="OrthoDB" id="2113341at2759"/>
<proteinExistence type="inferred from homology"/>
<keyword evidence="16" id="KW-1185">Reference proteome</keyword>
<dbReference type="PANTHER" id="PTHR31356:SF66">
    <property type="entry name" value="CATALASE-PEROXIDASE"/>
    <property type="match status" value="1"/>
</dbReference>
<dbReference type="Gene3D" id="1.10.520.10">
    <property type="match status" value="1"/>
</dbReference>
<keyword evidence="4 9" id="KW-0479">Metal-binding</keyword>
<keyword evidence="3 9" id="KW-0349">Heme</keyword>
<dbReference type="PRINTS" id="PR00462">
    <property type="entry name" value="LIGNINASE"/>
</dbReference>
<feature type="binding site" evidence="9">
    <location>
        <position position="278"/>
    </location>
    <ligand>
        <name>Ca(2+)</name>
        <dbReference type="ChEBI" id="CHEBI:29108"/>
        <label>2</label>
    </ligand>
</feature>
<evidence type="ECO:0000256" key="2">
    <source>
        <dbReference type="ARBA" id="ARBA00022559"/>
    </source>
</evidence>
<dbReference type="Pfam" id="PF00141">
    <property type="entry name" value="peroxidase"/>
    <property type="match status" value="1"/>
</dbReference>
<organism evidence="15 16">
    <name type="scientific">Colletotrichum nymphaeae SA-01</name>
    <dbReference type="NCBI Taxonomy" id="1460502"/>
    <lineage>
        <taxon>Eukaryota</taxon>
        <taxon>Fungi</taxon>
        <taxon>Dikarya</taxon>
        <taxon>Ascomycota</taxon>
        <taxon>Pezizomycotina</taxon>
        <taxon>Sordariomycetes</taxon>
        <taxon>Hypocreomycetidae</taxon>
        <taxon>Glomerellales</taxon>
        <taxon>Glomerellaceae</taxon>
        <taxon>Colletotrichum</taxon>
        <taxon>Colletotrichum acutatum species complex</taxon>
    </lineage>
</organism>
<dbReference type="InterPro" id="IPR019794">
    <property type="entry name" value="Peroxidases_AS"/>
</dbReference>
<feature type="site" description="Transition state stabilizer" evidence="10">
    <location>
        <position position="130"/>
    </location>
</feature>
<feature type="binding site" evidence="9">
    <location>
        <position position="283"/>
    </location>
    <ligand>
        <name>Ca(2+)</name>
        <dbReference type="ChEBI" id="CHEBI:29108"/>
        <label>2</label>
    </ligand>
</feature>
<dbReference type="Proteomes" id="UP000070054">
    <property type="component" value="Unassembled WGS sequence"/>
</dbReference>
<dbReference type="GO" id="GO:0046872">
    <property type="term" value="F:metal ion binding"/>
    <property type="evidence" value="ECO:0007669"/>
    <property type="project" value="UniProtKB-UniRule"/>
</dbReference>
<keyword evidence="6 9" id="KW-0408">Iron</keyword>
<comment type="similarity">
    <text evidence="1 12">Belongs to the peroxidase family. Ligninase subfamily.</text>
</comment>
<feature type="binding site" evidence="9">
    <location>
        <position position="151"/>
    </location>
    <ligand>
        <name>Ca(2+)</name>
        <dbReference type="ChEBI" id="CHEBI:29108"/>
        <label>1</label>
    </ligand>
</feature>
<dbReference type="GO" id="GO:0034599">
    <property type="term" value="P:cellular response to oxidative stress"/>
    <property type="evidence" value="ECO:0007669"/>
    <property type="project" value="InterPro"/>
</dbReference>
<evidence type="ECO:0000256" key="3">
    <source>
        <dbReference type="ARBA" id="ARBA00022617"/>
    </source>
</evidence>
<evidence type="ECO:0000256" key="1">
    <source>
        <dbReference type="ARBA" id="ARBA00006089"/>
    </source>
</evidence>
<dbReference type="PRINTS" id="PR00458">
    <property type="entry name" value="PEROXIDASE"/>
</dbReference>
<accession>A0A135UJM6</accession>
<feature type="binding site" description="axial binding residue" evidence="9">
    <location>
        <position position="258"/>
    </location>
    <ligand>
        <name>heme b</name>
        <dbReference type="ChEBI" id="CHEBI:60344"/>
    </ligand>
    <ligandPart>
        <name>Fe</name>
        <dbReference type="ChEBI" id="CHEBI:18248"/>
    </ligandPart>
</feature>
<dbReference type="PANTHER" id="PTHR31356">
    <property type="entry name" value="THYLAKOID LUMENAL 29 KDA PROTEIN, CHLOROPLASTIC-RELATED"/>
    <property type="match status" value="1"/>
</dbReference>
<dbReference type="GO" id="GO:0004601">
    <property type="term" value="F:peroxidase activity"/>
    <property type="evidence" value="ECO:0007669"/>
    <property type="project" value="UniProtKB-KW"/>
</dbReference>
<comment type="caution">
    <text evidence="15">The sequence shown here is derived from an EMBL/GenBank/DDBJ whole genome shotgun (WGS) entry which is preliminary data.</text>
</comment>
<evidence type="ECO:0000256" key="4">
    <source>
        <dbReference type="ARBA" id="ARBA00022723"/>
    </source>
</evidence>
<evidence type="ECO:0000256" key="6">
    <source>
        <dbReference type="ARBA" id="ARBA00023004"/>
    </source>
</evidence>
<dbReference type="FunFam" id="1.10.520.10:FF:000021">
    <property type="entry name" value="Peroxidase"/>
    <property type="match status" value="1"/>
</dbReference>
<sequence length="429" mass="46466">MKTKSIITAALAGVVIARPGMDINKMMADAKLEARQADGGGPSTELIGDLATLRGRELTATGQAIKDILTAEAPGQDLKSFYDDSDLPPKNSAECREDECCIWKYIADDMATQMVGNAGRCNNVARGAIRLGFHDAASWSKSTGGTGADGSIILANECKTRSDNKGLEEICDIMEGWFAKYKRYKISMADLIQTASNVATVSCPLGPRVRTFVGRKDSTTPAVKKLLPDPSDSSAKLFKLFADKSFTPAGLVALMGAHSTSQQRFVDPSRADSPQDSTPGTWDIAYYQQTLNPNAPPAVFKFQSDINVSQDPRTNGVWKAFAAGPRGQFMWNEAYATEYVRMSLLGVNNINDLTECTKALPPFRPGFQQPDEDLSPGGPNPRAKPSLEPTDPRLQRSLIARITRPTQVINPSELCADGFANFRTPSTRS</sequence>
<evidence type="ECO:0000259" key="14">
    <source>
        <dbReference type="PROSITE" id="PS50873"/>
    </source>
</evidence>
<evidence type="ECO:0000256" key="7">
    <source>
        <dbReference type="ARBA" id="ARBA00023180"/>
    </source>
</evidence>
<dbReference type="PROSITE" id="PS50873">
    <property type="entry name" value="PEROXIDASE_4"/>
    <property type="match status" value="1"/>
</dbReference>
<feature type="disulfide bond" evidence="11">
    <location>
        <begin position="121"/>
        <end position="203"/>
    </location>
</feature>
<feature type="active site" description="Proton acceptor" evidence="8">
    <location>
        <position position="134"/>
    </location>
</feature>
<evidence type="ECO:0000256" key="11">
    <source>
        <dbReference type="PIRSR" id="PIRSR601621-4"/>
    </source>
</evidence>
<dbReference type="InterPro" id="IPR010255">
    <property type="entry name" value="Haem_peroxidase_sf"/>
</dbReference>
<dbReference type="InterPro" id="IPR001621">
    <property type="entry name" value="Ligninase"/>
</dbReference>
<feature type="binding site" evidence="9">
    <location>
        <position position="149"/>
    </location>
    <ligand>
        <name>Ca(2+)</name>
        <dbReference type="ChEBI" id="CHEBI:29108"/>
        <label>1</label>
    </ligand>
</feature>
<feature type="binding site" evidence="9">
    <location>
        <position position="135"/>
    </location>
    <ligand>
        <name>Ca(2+)</name>
        <dbReference type="ChEBI" id="CHEBI:29108"/>
        <label>1</label>
    </ligand>
</feature>
<feature type="region of interest" description="Disordered" evidence="13">
    <location>
        <begin position="361"/>
        <end position="394"/>
    </location>
</feature>
<dbReference type="EC" id="1.11.1.-" evidence="12"/>
<feature type="binding site" evidence="9">
    <location>
        <position position="276"/>
    </location>
    <ligand>
        <name>Ca(2+)</name>
        <dbReference type="ChEBI" id="CHEBI:29108"/>
        <label>2</label>
    </ligand>
</feature>
<comment type="cofactor">
    <cofactor evidence="9">
        <name>heme b</name>
        <dbReference type="ChEBI" id="CHEBI:60344"/>
    </cofactor>
    <text evidence="9">Binds 1 heme b (iron(II)-protoporphyrin IX) group per subunit.</text>
</comment>
<keyword evidence="11" id="KW-1015">Disulfide bond</keyword>
<evidence type="ECO:0000256" key="12">
    <source>
        <dbReference type="RuleBase" id="RU363051"/>
    </source>
</evidence>
<evidence type="ECO:0000313" key="16">
    <source>
        <dbReference type="Proteomes" id="UP000070054"/>
    </source>
</evidence>
<evidence type="ECO:0000256" key="13">
    <source>
        <dbReference type="SAM" id="MobiDB-lite"/>
    </source>
</evidence>
<reference evidence="15 16" key="1">
    <citation type="submission" date="2014-02" db="EMBL/GenBank/DDBJ databases">
        <title>The genome sequence of Colletotrichum nymphaeae SA-01.</title>
        <authorList>
            <person name="Baroncelli R."/>
            <person name="Thon M.R."/>
        </authorList>
    </citation>
    <scope>NUCLEOTIDE SEQUENCE [LARGE SCALE GENOMIC DNA]</scope>
    <source>
        <strain evidence="15 16">SA-01</strain>
    </source>
</reference>
<keyword evidence="5 12" id="KW-0560">Oxidoreductase</keyword>